<dbReference type="EMBL" id="CP079194">
    <property type="protein sequence ID" value="QXT40431.1"/>
    <property type="molecule type" value="Genomic_DNA"/>
</dbReference>
<reference evidence="3 4" key="1">
    <citation type="submission" date="2021-07" db="EMBL/GenBank/DDBJ databases">
        <title>A novel Jannaschia species isolated from marine dinoflagellate Ceratoperidinium margalefii.</title>
        <authorList>
            <person name="Jiang Y."/>
            <person name="Li Z."/>
        </authorList>
    </citation>
    <scope>NUCLEOTIDE SEQUENCE [LARGE SCALE GENOMIC DNA]</scope>
    <source>
        <strain evidence="3 4">J12C1-MA-4</strain>
    </source>
</reference>
<evidence type="ECO:0000256" key="1">
    <source>
        <dbReference type="ARBA" id="ARBA00023002"/>
    </source>
</evidence>
<dbReference type="AlphaFoldDB" id="A0A8F6YBR9"/>
<dbReference type="PANTHER" id="PTHR13847">
    <property type="entry name" value="SARCOSINE DEHYDROGENASE-RELATED"/>
    <property type="match status" value="1"/>
</dbReference>
<sequence length="412" mass="44697">MDHPITILGAGAVGLCCALSLAERGHAVRLIDRQEPGRETSFGNAGVISPWSIIPQSMPGLLKQIPGLLTDRDKTLRIHARHWPAMVPWGLRFLAQGRVARVREIVDAMEHLCGPSVDLYRRHLQGTGQEHLVQDSFYIHAFRKAEKADITALGYALRGEKGAEMEVVEGGALRELEPGLSEAFKAAILIKGQARALSPGEICDALAAKARGLGVEIIRDEVEALQQGETGWSVRCKGDSYEAARVVIAMGVWSKTLLQGLGMKVPLQAERGYHVEFRNPGVSLNHSVMDVDRKVVLSRMNGGIRIAGQAEFAAIDAPPDPSREAILTDAASDALRGLNTQDGKLWMGQRPSFPDSLPAIGEVPERPGLFTCFGHSHYGLMMAPKSGEVVADLIEDRRSNADLAPYAITRFA</sequence>
<evidence type="ECO:0000313" key="4">
    <source>
        <dbReference type="Proteomes" id="UP000825009"/>
    </source>
</evidence>
<name>A0A8F6YBR9_9RHOB</name>
<dbReference type="GO" id="GO:0016491">
    <property type="term" value="F:oxidoreductase activity"/>
    <property type="evidence" value="ECO:0007669"/>
    <property type="project" value="UniProtKB-KW"/>
</dbReference>
<dbReference type="KEGG" id="gce:KYE46_04060"/>
<evidence type="ECO:0000313" key="3">
    <source>
        <dbReference type="EMBL" id="QXT40431.1"/>
    </source>
</evidence>
<keyword evidence="4" id="KW-1185">Reference proteome</keyword>
<protein>
    <submittedName>
        <fullName evidence="3">FAD-dependent oxidoreductase</fullName>
    </submittedName>
</protein>
<keyword evidence="1" id="KW-0560">Oxidoreductase</keyword>
<evidence type="ECO:0000259" key="2">
    <source>
        <dbReference type="Pfam" id="PF01266"/>
    </source>
</evidence>
<dbReference type="PANTHER" id="PTHR13847:SF289">
    <property type="entry name" value="GLYCINE OXIDASE"/>
    <property type="match status" value="1"/>
</dbReference>
<dbReference type="Proteomes" id="UP000825009">
    <property type="component" value="Chromosome"/>
</dbReference>
<gene>
    <name evidence="3" type="ORF">KYE46_04060</name>
</gene>
<proteinExistence type="predicted"/>
<accession>A0A8F6YBR9</accession>
<dbReference type="InterPro" id="IPR006076">
    <property type="entry name" value="FAD-dep_OxRdtase"/>
</dbReference>
<feature type="domain" description="FAD dependent oxidoreductase" evidence="2">
    <location>
        <begin position="5"/>
        <end position="393"/>
    </location>
</feature>
<organism evidence="3 4">
    <name type="scientific">Gymnodinialimonas ceratoperidinii</name>
    <dbReference type="NCBI Taxonomy" id="2856823"/>
    <lineage>
        <taxon>Bacteria</taxon>
        <taxon>Pseudomonadati</taxon>
        <taxon>Pseudomonadota</taxon>
        <taxon>Alphaproteobacteria</taxon>
        <taxon>Rhodobacterales</taxon>
        <taxon>Paracoccaceae</taxon>
        <taxon>Gymnodinialimonas</taxon>
    </lineage>
</organism>
<dbReference type="RefSeq" id="WP_219003647.1">
    <property type="nucleotide sequence ID" value="NZ_CP079194.1"/>
</dbReference>
<dbReference type="GO" id="GO:0005737">
    <property type="term" value="C:cytoplasm"/>
    <property type="evidence" value="ECO:0007669"/>
    <property type="project" value="TreeGrafter"/>
</dbReference>
<dbReference type="Pfam" id="PF01266">
    <property type="entry name" value="DAO"/>
    <property type="match status" value="1"/>
</dbReference>